<organism evidence="2 3">
    <name type="scientific">Halogeometricum luteum</name>
    <dbReference type="NCBI Taxonomy" id="2950537"/>
    <lineage>
        <taxon>Archaea</taxon>
        <taxon>Methanobacteriati</taxon>
        <taxon>Methanobacteriota</taxon>
        <taxon>Stenosarchaea group</taxon>
        <taxon>Halobacteria</taxon>
        <taxon>Halobacteriales</taxon>
        <taxon>Haloferacaceae</taxon>
        <taxon>Halogeometricum</taxon>
    </lineage>
</organism>
<dbReference type="InterPro" id="IPR025187">
    <property type="entry name" value="DUF4112"/>
</dbReference>
<evidence type="ECO:0000313" key="2">
    <source>
        <dbReference type="EMBL" id="MDS0296215.1"/>
    </source>
</evidence>
<evidence type="ECO:0000313" key="3">
    <source>
        <dbReference type="Proteomes" id="UP001254813"/>
    </source>
</evidence>
<feature type="region of interest" description="Disordered" evidence="1">
    <location>
        <begin position="139"/>
        <end position="161"/>
    </location>
</feature>
<evidence type="ECO:0000256" key="1">
    <source>
        <dbReference type="SAM" id="MobiDB-lite"/>
    </source>
</evidence>
<comment type="caution">
    <text evidence="2">The sequence shown here is derived from an EMBL/GenBank/DDBJ whole genome shotgun (WGS) entry which is preliminary data.</text>
</comment>
<accession>A0ABU2G5Z1</accession>
<sequence length="161" mass="17105">MERDDFADEFDGYDGEIPEGVDEAAVERMRTVAHAFDDLIDVPGTNSSIGLDPILGVVPVVGDLASAAFSLYIVAESARLGVSYKTLVAMLANVAIDTAGGAVPYVGTLFDAVWKANQWNFEMAMSDLQDQFDFDDDFGGGGPGDFPEDDDGDGPVVIDVE</sequence>
<dbReference type="PANTHER" id="PTHR35519">
    <property type="entry name" value="MEMBRANE PROTEINS"/>
    <property type="match status" value="1"/>
</dbReference>
<gene>
    <name evidence="2" type="ORF">NDI79_18720</name>
</gene>
<dbReference type="EMBL" id="JAMQOQ010000006">
    <property type="protein sequence ID" value="MDS0296215.1"/>
    <property type="molecule type" value="Genomic_DNA"/>
</dbReference>
<dbReference type="Pfam" id="PF13430">
    <property type="entry name" value="DUF4112"/>
    <property type="match status" value="1"/>
</dbReference>
<keyword evidence="3" id="KW-1185">Reference proteome</keyword>
<reference evidence="2 3" key="1">
    <citation type="submission" date="2022-06" db="EMBL/GenBank/DDBJ databases">
        <title>Halogeometricum sp. a new haloarchaeum isolate from saline soil.</title>
        <authorList>
            <person name="Strakova D."/>
            <person name="Galisteo C."/>
            <person name="Sanchez-Porro C."/>
            <person name="Ventosa A."/>
        </authorList>
    </citation>
    <scope>NUCLEOTIDE SEQUENCE [LARGE SCALE GENOMIC DNA]</scope>
    <source>
        <strain evidence="3">S3BR25-2</strain>
    </source>
</reference>
<name>A0ABU2G5Z1_9EURY</name>
<proteinExistence type="predicted"/>
<dbReference type="PANTHER" id="PTHR35519:SF2">
    <property type="entry name" value="PH DOMAIN PROTEIN"/>
    <property type="match status" value="1"/>
</dbReference>
<dbReference type="Proteomes" id="UP001254813">
    <property type="component" value="Unassembled WGS sequence"/>
</dbReference>
<dbReference type="RefSeq" id="WP_310930231.1">
    <property type="nucleotide sequence ID" value="NZ_JAMQOQ010000006.1"/>
</dbReference>
<protein>
    <submittedName>
        <fullName evidence="2">DUF4112 domain-containing protein</fullName>
    </submittedName>
</protein>